<accession>A0ABU5CUC0</accession>
<evidence type="ECO:0000313" key="1">
    <source>
        <dbReference type="EMBL" id="MDY0409959.1"/>
    </source>
</evidence>
<dbReference type="RefSeq" id="WP_320380814.1">
    <property type="nucleotide sequence ID" value="NZ_JAWDIQ010000003.1"/>
</dbReference>
<reference evidence="1 2" key="1">
    <citation type="submission" date="2023-10" db="EMBL/GenBank/DDBJ databases">
        <title>Virgibacillus soli CC-YMP-6 genome.</title>
        <authorList>
            <person name="Miliotis G."/>
            <person name="Sengupta P."/>
            <person name="Hameed A."/>
            <person name="Chuvochina M."/>
            <person name="Mcdonagh F."/>
            <person name="Simpson A.C."/>
            <person name="Singh N.K."/>
            <person name="Rekha P.D."/>
            <person name="Raman K."/>
            <person name="Hugenholtz P."/>
            <person name="Venkateswaran K."/>
        </authorList>
    </citation>
    <scope>NUCLEOTIDE SEQUENCE [LARGE SCALE GENOMIC DNA]</scope>
    <source>
        <strain evidence="1 2">CC-YMP-6</strain>
    </source>
</reference>
<dbReference type="EMBL" id="JAWDIQ010000003">
    <property type="protein sequence ID" value="MDY0409959.1"/>
    <property type="molecule type" value="Genomic_DNA"/>
</dbReference>
<evidence type="ECO:0000313" key="2">
    <source>
        <dbReference type="Proteomes" id="UP001275315"/>
    </source>
</evidence>
<sequence length="213" mass="25891">MKQQNKKMTLYKLRMKHRRARRVDVEQLRQDTDAYLAENTPSKNEIDILADTWAFVAENIEREEWKTYTREDWEELERQHVERAYYTKPDLLTIYLRSMNVDCLRQMRRRHMRSVTGNASIVFARTYLSRRGRINGIVRKARVEAWRPTRRYDLKRQERICPHTLIRIFERIRVKKTTRNMRLRSIWKKARECLPGSNIKKSAEESVIGHEKI</sequence>
<organism evidence="1 2">
    <name type="scientific">Paracerasibacillus soli</name>
    <dbReference type="NCBI Taxonomy" id="480284"/>
    <lineage>
        <taxon>Bacteria</taxon>
        <taxon>Bacillati</taxon>
        <taxon>Bacillota</taxon>
        <taxon>Bacilli</taxon>
        <taxon>Bacillales</taxon>
        <taxon>Bacillaceae</taxon>
        <taxon>Paracerasibacillus</taxon>
    </lineage>
</organism>
<name>A0ABU5CUC0_9BACI</name>
<comment type="caution">
    <text evidence="1">The sequence shown here is derived from an EMBL/GenBank/DDBJ whole genome shotgun (WGS) entry which is preliminary data.</text>
</comment>
<proteinExistence type="predicted"/>
<gene>
    <name evidence="1" type="ORF">RWD45_16970</name>
</gene>
<keyword evidence="2" id="KW-1185">Reference proteome</keyword>
<protein>
    <submittedName>
        <fullName evidence="1">Uncharacterized protein</fullName>
    </submittedName>
</protein>
<dbReference type="Proteomes" id="UP001275315">
    <property type="component" value="Unassembled WGS sequence"/>
</dbReference>